<dbReference type="InterPro" id="IPR013341">
    <property type="entry name" value="Mandelate_racemase_N_dom"/>
</dbReference>
<evidence type="ECO:0000256" key="1">
    <source>
        <dbReference type="ARBA" id="ARBA00023239"/>
    </source>
</evidence>
<evidence type="ECO:0000259" key="2">
    <source>
        <dbReference type="Pfam" id="PF02746"/>
    </source>
</evidence>
<dbReference type="PANTHER" id="PTHR48080:SF2">
    <property type="entry name" value="D-GALACTONATE DEHYDRATASE"/>
    <property type="match status" value="1"/>
</dbReference>
<sequence>MPNYRKLRDPNAEYTMRDLSGETMGLTGERSGPRDVEITDVQTTMIDGNYPWILVRVYTDAGLVGNGECYWGGGDAEIIDRMAPFVVGENPLDVDRLFEHMIQKMSGEGSISGKVVSAISGIEIALHDVAGKILEVPAYQLVGGKYRDEVRIYCDCHAGDESEPESNAREAERVVEELGYDALKFDLDVPSGHEKDRANRHLRGPEVQHKVDIVDAVREAVGDRADVAFDCHWTFTGGSAKRLSAAI</sequence>
<comment type="caution">
    <text evidence="4">The sequence shown here is derived from an EMBL/GenBank/DDBJ whole genome shotgun (WGS) entry which is preliminary data.</text>
</comment>
<dbReference type="SUPFAM" id="SSF54826">
    <property type="entry name" value="Enolase N-terminal domain-like"/>
    <property type="match status" value="1"/>
</dbReference>
<dbReference type="Proteomes" id="UP001596328">
    <property type="component" value="Unassembled WGS sequence"/>
</dbReference>
<dbReference type="Pfam" id="PF02746">
    <property type="entry name" value="MR_MLE_N"/>
    <property type="match status" value="1"/>
</dbReference>
<evidence type="ECO:0000313" key="4">
    <source>
        <dbReference type="EMBL" id="MFC6725327.1"/>
    </source>
</evidence>
<dbReference type="Gene3D" id="3.30.390.10">
    <property type="entry name" value="Enolase-like, N-terminal domain"/>
    <property type="match status" value="1"/>
</dbReference>
<dbReference type="SUPFAM" id="SSF51604">
    <property type="entry name" value="Enolase C-terminal domain-like"/>
    <property type="match status" value="1"/>
</dbReference>
<dbReference type="InterPro" id="IPR036849">
    <property type="entry name" value="Enolase-like_C_sf"/>
</dbReference>
<dbReference type="PANTHER" id="PTHR48080">
    <property type="entry name" value="D-GALACTONATE DEHYDRATASE-RELATED"/>
    <property type="match status" value="1"/>
</dbReference>
<feature type="non-terminal residue" evidence="4">
    <location>
        <position position="247"/>
    </location>
</feature>
<feature type="domain" description="Mandelate racemase/muconate lactonizing enzyme N-terminal" evidence="2">
    <location>
        <begin position="50"/>
        <end position="143"/>
    </location>
</feature>
<keyword evidence="1" id="KW-0456">Lyase</keyword>
<dbReference type="EMBL" id="JBHSWU010000477">
    <property type="protein sequence ID" value="MFC6725327.1"/>
    <property type="molecule type" value="Genomic_DNA"/>
</dbReference>
<organism evidence="4 5">
    <name type="scientific">Halobium palmae</name>
    <dbReference type="NCBI Taxonomy" id="1776492"/>
    <lineage>
        <taxon>Archaea</taxon>
        <taxon>Methanobacteriati</taxon>
        <taxon>Methanobacteriota</taxon>
        <taxon>Stenosarchaea group</taxon>
        <taxon>Halobacteria</taxon>
        <taxon>Halobacteriales</taxon>
        <taxon>Haloferacaceae</taxon>
        <taxon>Halobium</taxon>
    </lineage>
</organism>
<dbReference type="Pfam" id="PF13378">
    <property type="entry name" value="MR_MLE_C"/>
    <property type="match status" value="1"/>
</dbReference>
<keyword evidence="5" id="KW-1185">Reference proteome</keyword>
<evidence type="ECO:0000313" key="5">
    <source>
        <dbReference type="Proteomes" id="UP001596328"/>
    </source>
</evidence>
<dbReference type="InterPro" id="IPR034593">
    <property type="entry name" value="DgoD-like"/>
</dbReference>
<gene>
    <name evidence="4" type="ORF">ACFQE1_13295</name>
</gene>
<name>A0ABD5S1D7_9EURY</name>
<accession>A0ABD5S1D7</accession>
<proteinExistence type="predicted"/>
<feature type="domain" description="Enolase C-terminal" evidence="3">
    <location>
        <begin position="168"/>
        <end position="246"/>
    </location>
</feature>
<dbReference type="InterPro" id="IPR029017">
    <property type="entry name" value="Enolase-like_N"/>
</dbReference>
<dbReference type="Gene3D" id="3.20.20.120">
    <property type="entry name" value="Enolase-like C-terminal domain"/>
    <property type="match status" value="1"/>
</dbReference>
<evidence type="ECO:0000259" key="3">
    <source>
        <dbReference type="Pfam" id="PF13378"/>
    </source>
</evidence>
<dbReference type="GO" id="GO:0016829">
    <property type="term" value="F:lyase activity"/>
    <property type="evidence" value="ECO:0007669"/>
    <property type="project" value="UniProtKB-KW"/>
</dbReference>
<dbReference type="AlphaFoldDB" id="A0ABD5S1D7"/>
<reference evidence="4 5" key="1">
    <citation type="journal article" date="2019" name="Int. J. Syst. Evol. Microbiol.">
        <title>The Global Catalogue of Microorganisms (GCM) 10K type strain sequencing project: providing services to taxonomists for standard genome sequencing and annotation.</title>
        <authorList>
            <consortium name="The Broad Institute Genomics Platform"/>
            <consortium name="The Broad Institute Genome Sequencing Center for Infectious Disease"/>
            <person name="Wu L."/>
            <person name="Ma J."/>
        </authorList>
    </citation>
    <scope>NUCLEOTIDE SEQUENCE [LARGE SCALE GENOMIC DNA]</scope>
    <source>
        <strain evidence="4 5">NBRC 111368</strain>
    </source>
</reference>
<protein>
    <submittedName>
        <fullName evidence="4">Enolase C-terminal domain-like protein</fullName>
    </submittedName>
</protein>
<dbReference type="InterPro" id="IPR029065">
    <property type="entry name" value="Enolase_C-like"/>
</dbReference>